<protein>
    <submittedName>
        <fullName evidence="1">Uncharacterized protein</fullName>
    </submittedName>
</protein>
<evidence type="ECO:0000313" key="1">
    <source>
        <dbReference type="EMBL" id="KAL2623516.1"/>
    </source>
</evidence>
<gene>
    <name evidence="1" type="ORF">R1flu_003721</name>
</gene>
<organism evidence="1 2">
    <name type="scientific">Riccia fluitans</name>
    <dbReference type="NCBI Taxonomy" id="41844"/>
    <lineage>
        <taxon>Eukaryota</taxon>
        <taxon>Viridiplantae</taxon>
        <taxon>Streptophyta</taxon>
        <taxon>Embryophyta</taxon>
        <taxon>Marchantiophyta</taxon>
        <taxon>Marchantiopsida</taxon>
        <taxon>Marchantiidae</taxon>
        <taxon>Marchantiales</taxon>
        <taxon>Ricciaceae</taxon>
        <taxon>Riccia</taxon>
    </lineage>
</organism>
<evidence type="ECO:0000313" key="2">
    <source>
        <dbReference type="Proteomes" id="UP001605036"/>
    </source>
</evidence>
<sequence length="354" mass="40070">MSDEKLARERPDLFTTPGTTVAVPVSTPTPNVAIPIPVRNVMVPAEELTSVAAYLPEETLLDRLAELSRSETANVTLEEERAAREVLQDPGLPLVAPRETSEPSMAWYTEQTVALIKNWVQEKADTGEVVSVRPSILTLSRLFLQQVPQVPGLTIPASVEDVIPEFQLLCAAVASWAGDLHREIGEDRRTRATLTEKANRRQAELDALRQQYDLPVQLHPTGAELMDAMDKRTQFAQQETALMEETKNQQIAELTGQLETLWQALRQEIARALVEHRQDRETWMMQANAVQDEMRGIIARLEKERDIREEATTAERARWQKNDARIAKFVRQANKSRNELRAKDELVKDLLCQL</sequence>
<comment type="caution">
    <text evidence="1">The sequence shown here is derived from an EMBL/GenBank/DDBJ whole genome shotgun (WGS) entry which is preliminary data.</text>
</comment>
<dbReference type="EMBL" id="JBHFFA010000006">
    <property type="protein sequence ID" value="KAL2623516.1"/>
    <property type="molecule type" value="Genomic_DNA"/>
</dbReference>
<dbReference type="Proteomes" id="UP001605036">
    <property type="component" value="Unassembled WGS sequence"/>
</dbReference>
<proteinExistence type="predicted"/>
<reference evidence="1 2" key="1">
    <citation type="submission" date="2024-09" db="EMBL/GenBank/DDBJ databases">
        <title>Chromosome-scale assembly of Riccia fluitans.</title>
        <authorList>
            <person name="Paukszto L."/>
            <person name="Sawicki J."/>
            <person name="Karawczyk K."/>
            <person name="Piernik-Szablinska J."/>
            <person name="Szczecinska M."/>
            <person name="Mazdziarz M."/>
        </authorList>
    </citation>
    <scope>NUCLEOTIDE SEQUENCE [LARGE SCALE GENOMIC DNA]</scope>
    <source>
        <strain evidence="1">Rf_01</strain>
        <tissue evidence="1">Aerial parts of the thallus</tissue>
    </source>
</reference>
<dbReference type="AlphaFoldDB" id="A0ABD1Y9U6"/>
<accession>A0ABD1Y9U6</accession>
<name>A0ABD1Y9U6_9MARC</name>
<keyword evidence="2" id="KW-1185">Reference proteome</keyword>